<reference evidence="2" key="1">
    <citation type="submission" date="2021-06" db="EMBL/GenBank/DDBJ databases">
        <authorList>
            <person name="Kallberg Y."/>
            <person name="Tangrot J."/>
            <person name="Rosling A."/>
        </authorList>
    </citation>
    <scope>NUCLEOTIDE SEQUENCE</scope>
    <source>
        <strain evidence="2">BR232B</strain>
    </source>
</reference>
<organism evidence="2 3">
    <name type="scientific">Paraglomus brasilianum</name>
    <dbReference type="NCBI Taxonomy" id="144538"/>
    <lineage>
        <taxon>Eukaryota</taxon>
        <taxon>Fungi</taxon>
        <taxon>Fungi incertae sedis</taxon>
        <taxon>Mucoromycota</taxon>
        <taxon>Glomeromycotina</taxon>
        <taxon>Glomeromycetes</taxon>
        <taxon>Paraglomerales</taxon>
        <taxon>Paraglomeraceae</taxon>
        <taxon>Paraglomus</taxon>
    </lineage>
</organism>
<evidence type="ECO:0000313" key="3">
    <source>
        <dbReference type="Proteomes" id="UP000789739"/>
    </source>
</evidence>
<dbReference type="InterPro" id="IPR000477">
    <property type="entry name" value="RT_dom"/>
</dbReference>
<gene>
    <name evidence="2" type="ORF">PBRASI_LOCUS11388</name>
</gene>
<comment type="caution">
    <text evidence="2">The sequence shown here is derived from an EMBL/GenBank/DDBJ whole genome shotgun (WGS) entry which is preliminary data.</text>
</comment>
<dbReference type="InterPro" id="IPR043502">
    <property type="entry name" value="DNA/RNA_pol_sf"/>
</dbReference>
<dbReference type="PANTHER" id="PTHR31635:SF196">
    <property type="entry name" value="REVERSE TRANSCRIPTASE DOMAIN-CONTAINING PROTEIN-RELATED"/>
    <property type="match status" value="1"/>
</dbReference>
<feature type="domain" description="Reverse transcriptase" evidence="1">
    <location>
        <begin position="1"/>
        <end position="131"/>
    </location>
</feature>
<feature type="non-terminal residue" evidence="2">
    <location>
        <position position="1"/>
    </location>
</feature>
<proteinExistence type="predicted"/>
<evidence type="ECO:0000313" key="2">
    <source>
        <dbReference type="EMBL" id="CAG8672704.1"/>
    </source>
</evidence>
<dbReference type="SUPFAM" id="SSF56672">
    <property type="entry name" value="DNA/RNA polymerases"/>
    <property type="match status" value="1"/>
</dbReference>
<evidence type="ECO:0000259" key="1">
    <source>
        <dbReference type="PROSITE" id="PS50878"/>
    </source>
</evidence>
<dbReference type="Proteomes" id="UP000789739">
    <property type="component" value="Unassembled WGS sequence"/>
</dbReference>
<dbReference type="PROSITE" id="PS50878">
    <property type="entry name" value="RT_POL"/>
    <property type="match status" value="1"/>
</dbReference>
<keyword evidence="3" id="KW-1185">Reference proteome</keyword>
<accession>A0A9N9EC95</accession>
<dbReference type="EMBL" id="CAJVPI010005229">
    <property type="protein sequence ID" value="CAG8672704.1"/>
    <property type="molecule type" value="Genomic_DNA"/>
</dbReference>
<dbReference type="Pfam" id="PF00078">
    <property type="entry name" value="RVT_1"/>
    <property type="match status" value="1"/>
</dbReference>
<sequence>EAHIIGREGLSSPFMVERGVRQGDPLSPLLYVLAFEPLLCTLENRLKGIQIEQSFFRLSAYADDLSVGVGSTEDWEATFKQYEEASNASINKNKTKLIPLTIIADGTKLKDQEQFTKIGEGNTVRILGYEVQANGLPKRDMWTKIIKQMEKNLERLSGRNLTFVGKILMANALVLSKIWYGAYLAPPTGKQIATINELLARWIKGKSKMLPRWTTFQKARKPWPESPDNWKHAKSKIMHGLEKPDNGQFFLGHSGKEKDLRLFTRKTGN</sequence>
<dbReference type="OrthoDB" id="2417874at2759"/>
<protein>
    <submittedName>
        <fullName evidence="2">3429_t:CDS:1</fullName>
    </submittedName>
</protein>
<name>A0A9N9EC95_9GLOM</name>
<dbReference type="AlphaFoldDB" id="A0A9N9EC95"/>
<dbReference type="PANTHER" id="PTHR31635">
    <property type="entry name" value="REVERSE TRANSCRIPTASE DOMAIN-CONTAINING PROTEIN-RELATED"/>
    <property type="match status" value="1"/>
</dbReference>